<dbReference type="SUPFAM" id="SSF46689">
    <property type="entry name" value="Homeodomain-like"/>
    <property type="match status" value="1"/>
</dbReference>
<dbReference type="Gene3D" id="1.10.10.60">
    <property type="entry name" value="Homeodomain-like"/>
    <property type="match status" value="1"/>
</dbReference>
<dbReference type="Pfam" id="PF12833">
    <property type="entry name" value="HTH_18"/>
    <property type="match status" value="1"/>
</dbReference>
<gene>
    <name evidence="1" type="primary">nphR_1</name>
    <name evidence="1" type="ORF">WYH_00057</name>
</gene>
<dbReference type="AlphaFoldDB" id="A0A0F7KKK7"/>
<dbReference type="STRING" id="1267766.WYH_00057"/>
<dbReference type="OrthoDB" id="7191628at2"/>
<dbReference type="InterPro" id="IPR018062">
    <property type="entry name" value="HTH_AraC-typ_CS"/>
</dbReference>
<dbReference type="PROSITE" id="PS01124">
    <property type="entry name" value="HTH_ARAC_FAMILY_2"/>
    <property type="match status" value="1"/>
</dbReference>
<dbReference type="RefSeq" id="WP_046902228.1">
    <property type="nucleotide sequence ID" value="NZ_CP011452.2"/>
</dbReference>
<accession>A0A0F7KKK7</accession>
<reference evidence="1" key="1">
    <citation type="submission" date="2015-05" db="EMBL/GenBank/DDBJ databases">
        <title>The complete genome of Altererythrobacter atlanticus strain 26DY36.</title>
        <authorList>
            <person name="Wu Y.-H."/>
            <person name="Cheng H."/>
            <person name="Wu X.-W."/>
        </authorList>
    </citation>
    <scope>NUCLEOTIDE SEQUENCE [LARGE SCALE GENOMIC DNA]</scope>
    <source>
        <strain evidence="1">26DY36</strain>
    </source>
</reference>
<dbReference type="PANTHER" id="PTHR46796">
    <property type="entry name" value="HTH-TYPE TRANSCRIPTIONAL ACTIVATOR RHAS-RELATED"/>
    <property type="match status" value="1"/>
</dbReference>
<dbReference type="PATRIC" id="fig|1267766.3.peg.57"/>
<dbReference type="PROSITE" id="PS00041">
    <property type="entry name" value="HTH_ARAC_FAMILY_1"/>
    <property type="match status" value="1"/>
</dbReference>
<proteinExistence type="predicted"/>
<dbReference type="SMART" id="SM00342">
    <property type="entry name" value="HTH_ARAC"/>
    <property type="match status" value="1"/>
</dbReference>
<dbReference type="KEGG" id="aay:WYH_00057"/>
<dbReference type="InterPro" id="IPR035418">
    <property type="entry name" value="AraC-bd_2"/>
</dbReference>
<protein>
    <submittedName>
        <fullName evidence="1">Transcriptional activator NphR</fullName>
    </submittedName>
</protein>
<keyword evidence="2" id="KW-1185">Reference proteome</keyword>
<evidence type="ECO:0000313" key="1">
    <source>
        <dbReference type="EMBL" id="AKH41123.1"/>
    </source>
</evidence>
<name>A0A0F7KKK7_9SPHN</name>
<dbReference type="InterPro" id="IPR018060">
    <property type="entry name" value="HTH_AraC"/>
</dbReference>
<dbReference type="GO" id="GO:0003700">
    <property type="term" value="F:DNA-binding transcription factor activity"/>
    <property type="evidence" value="ECO:0007669"/>
    <property type="project" value="InterPro"/>
</dbReference>
<dbReference type="InterPro" id="IPR050204">
    <property type="entry name" value="AraC_XylS_family_regulators"/>
</dbReference>
<evidence type="ECO:0000313" key="2">
    <source>
        <dbReference type="Proteomes" id="UP000034392"/>
    </source>
</evidence>
<sequence length="328" mass="34997">MNQAAPADGAAWSFNAACLPLGERASAWAGAMRRLHLPFAEPARDAGAEGTVTAVTTPMGFEYALVSGGPQIIAGRTPGAIPGLWLGLLIEGCGRLEVGQETVDLSPGMLIYGATGVDAALRFGGPFRQLFVRIPKVAIDTRLLAPVDERVSILEPETLSSHALLALLHSLAGSLDAKHAGDHGPVESALIELLVPALAQSGGPAAQGGMAGQRARQFERVCRAIETRLGDPDLSVRSVAAGEGVSVRYLQQLFSKFGQTVIGYIKARRLERARAELQSPLHAQLSISEICYRWGFSQSAHFSRAYRERYGEAPRDTRNRARATGEVH</sequence>
<dbReference type="EMBL" id="CP011452">
    <property type="protein sequence ID" value="AKH41123.1"/>
    <property type="molecule type" value="Genomic_DNA"/>
</dbReference>
<organism evidence="1 2">
    <name type="scientific">Croceibacterium atlanticum</name>
    <dbReference type="NCBI Taxonomy" id="1267766"/>
    <lineage>
        <taxon>Bacteria</taxon>
        <taxon>Pseudomonadati</taxon>
        <taxon>Pseudomonadota</taxon>
        <taxon>Alphaproteobacteria</taxon>
        <taxon>Sphingomonadales</taxon>
        <taxon>Erythrobacteraceae</taxon>
        <taxon>Croceibacterium</taxon>
    </lineage>
</organism>
<dbReference type="InterPro" id="IPR020449">
    <property type="entry name" value="Tscrpt_reg_AraC-type_HTH"/>
</dbReference>
<dbReference type="Proteomes" id="UP000034392">
    <property type="component" value="Chromosome"/>
</dbReference>
<dbReference type="PRINTS" id="PR00032">
    <property type="entry name" value="HTHARAC"/>
</dbReference>
<dbReference type="GO" id="GO:0043565">
    <property type="term" value="F:sequence-specific DNA binding"/>
    <property type="evidence" value="ECO:0007669"/>
    <property type="project" value="InterPro"/>
</dbReference>
<dbReference type="Pfam" id="PF14525">
    <property type="entry name" value="AraC_binding_2"/>
    <property type="match status" value="1"/>
</dbReference>
<dbReference type="PANTHER" id="PTHR46796:SF6">
    <property type="entry name" value="ARAC SUBFAMILY"/>
    <property type="match status" value="1"/>
</dbReference>
<dbReference type="InterPro" id="IPR009057">
    <property type="entry name" value="Homeodomain-like_sf"/>
</dbReference>